<dbReference type="EMBL" id="CAJNDS010002201">
    <property type="protein sequence ID" value="CAE7369755.1"/>
    <property type="molecule type" value="Genomic_DNA"/>
</dbReference>
<name>A0A812QG30_9DINO</name>
<keyword evidence="4" id="KW-1185">Reference proteome</keyword>
<evidence type="ECO:0000313" key="3">
    <source>
        <dbReference type="EMBL" id="CAE7369755.1"/>
    </source>
</evidence>
<dbReference type="Proteomes" id="UP000604046">
    <property type="component" value="Unassembled WGS sequence"/>
</dbReference>
<organism evidence="3 4">
    <name type="scientific">Symbiodinium natans</name>
    <dbReference type="NCBI Taxonomy" id="878477"/>
    <lineage>
        <taxon>Eukaryota</taxon>
        <taxon>Sar</taxon>
        <taxon>Alveolata</taxon>
        <taxon>Dinophyceae</taxon>
        <taxon>Suessiales</taxon>
        <taxon>Symbiodiniaceae</taxon>
        <taxon>Symbiodinium</taxon>
    </lineage>
</organism>
<dbReference type="InterPro" id="IPR011010">
    <property type="entry name" value="DNA_brk_join_enz"/>
</dbReference>
<protein>
    <submittedName>
        <fullName evidence="3">Uncharacterized protein</fullName>
    </submittedName>
</protein>
<accession>A0A812QG30</accession>
<gene>
    <name evidence="3" type="ORF">SNAT2548_LOCUS20159</name>
    <name evidence="2" type="ORF">SNAT2548_LOCUS7212</name>
</gene>
<evidence type="ECO:0000313" key="2">
    <source>
        <dbReference type="EMBL" id="CAE7212473.1"/>
    </source>
</evidence>
<comment type="caution">
    <text evidence="3">The sequence shown here is derived from an EMBL/GenBank/DDBJ whole genome shotgun (WGS) entry which is preliminary data.</text>
</comment>
<reference evidence="3" key="1">
    <citation type="submission" date="2021-02" db="EMBL/GenBank/DDBJ databases">
        <authorList>
            <person name="Dougan E. K."/>
            <person name="Rhodes N."/>
            <person name="Thang M."/>
            <person name="Chan C."/>
        </authorList>
    </citation>
    <scope>NUCLEOTIDE SEQUENCE</scope>
</reference>
<sequence length="488" mass="54563">MSGLNCVDLCSSLLGEIFQSANYMQLLEQLLRRVSDTTALRYISVLWGLFCTAQDLYESLATLTQVQLVDAIHVFQQSRNRHASVHSSNVLKALRWFASTVQPENFPSLHQGLFHAKSWQSQSVKREAIPLPLGFIYWLECCIVLGSFTPQEMLFAGALMLCVWGSLRFGDAQHLRLQDFYIDYDSIRGVAYRTKAKAFMPFGCITAGLTSMPGGRSWVLHWLHSFAKQVTLCRETGDFPDYIFLAFDSGEVRPMSYAEALVGLRGLLQRWGELEPQQCCQYTLHSMKVTLLAFYRHMGASLEIRHLQGHHSFAPSSTLYGRDDIAPILQAQVDFVKKVASGWRPRTPILRGVTYMPREPPVELGTVTLTDVECISSLPFFHWEVTSVQEETFSVVEGDAESAPLHESTAIEPSVVHSGGPPPVPEPVEGLQEEETSDSEVSIEQADEVAFLCAETSCILHACVDGKPACNSRGTFRFISHPESKARF</sequence>
<dbReference type="OrthoDB" id="420284at2759"/>
<evidence type="ECO:0000256" key="1">
    <source>
        <dbReference type="SAM" id="MobiDB-lite"/>
    </source>
</evidence>
<dbReference type="GO" id="GO:0003677">
    <property type="term" value="F:DNA binding"/>
    <property type="evidence" value="ECO:0007669"/>
    <property type="project" value="InterPro"/>
</dbReference>
<proteinExistence type="predicted"/>
<dbReference type="SUPFAM" id="SSF56349">
    <property type="entry name" value="DNA breaking-rejoining enzymes"/>
    <property type="match status" value="1"/>
</dbReference>
<dbReference type="AlphaFoldDB" id="A0A812QG30"/>
<dbReference type="EMBL" id="CAJNDS010000497">
    <property type="protein sequence ID" value="CAE7212473.1"/>
    <property type="molecule type" value="Genomic_DNA"/>
</dbReference>
<evidence type="ECO:0000313" key="4">
    <source>
        <dbReference type="Proteomes" id="UP000604046"/>
    </source>
</evidence>
<feature type="region of interest" description="Disordered" evidence="1">
    <location>
        <begin position="411"/>
        <end position="438"/>
    </location>
</feature>